<comment type="caution">
    <text evidence="1">The sequence shown here is derived from an EMBL/GenBank/DDBJ whole genome shotgun (WGS) entry which is preliminary data.</text>
</comment>
<organism evidence="1 2">
    <name type="scientific">Flavobacterium ginsengisoli</name>
    <dbReference type="NCBI Taxonomy" id="871694"/>
    <lineage>
        <taxon>Bacteria</taxon>
        <taxon>Pseudomonadati</taxon>
        <taxon>Bacteroidota</taxon>
        <taxon>Flavobacteriia</taxon>
        <taxon>Flavobacteriales</taxon>
        <taxon>Flavobacteriaceae</taxon>
        <taxon>Flavobacterium</taxon>
    </lineage>
</organism>
<evidence type="ECO:0000313" key="1">
    <source>
        <dbReference type="EMBL" id="GAA3752059.1"/>
    </source>
</evidence>
<evidence type="ECO:0000313" key="2">
    <source>
        <dbReference type="Proteomes" id="UP001501367"/>
    </source>
</evidence>
<dbReference type="RefSeq" id="WP_233074028.1">
    <property type="nucleotide sequence ID" value="NZ_BAABDT010000007.1"/>
</dbReference>
<dbReference type="Proteomes" id="UP001501367">
    <property type="component" value="Unassembled WGS sequence"/>
</dbReference>
<reference evidence="2" key="1">
    <citation type="journal article" date="2019" name="Int. J. Syst. Evol. Microbiol.">
        <title>The Global Catalogue of Microorganisms (GCM) 10K type strain sequencing project: providing services to taxonomists for standard genome sequencing and annotation.</title>
        <authorList>
            <consortium name="The Broad Institute Genomics Platform"/>
            <consortium name="The Broad Institute Genome Sequencing Center for Infectious Disease"/>
            <person name="Wu L."/>
            <person name="Ma J."/>
        </authorList>
    </citation>
    <scope>NUCLEOTIDE SEQUENCE [LARGE SCALE GENOMIC DNA]</scope>
    <source>
        <strain evidence="2">JCM 17336</strain>
    </source>
</reference>
<name>A0ABP7G2J7_9FLAO</name>
<keyword evidence="2" id="KW-1185">Reference proteome</keyword>
<gene>
    <name evidence="1" type="ORF">GCM10022422_41680</name>
</gene>
<dbReference type="EMBL" id="BAABDT010000007">
    <property type="protein sequence ID" value="GAA3752059.1"/>
    <property type="molecule type" value="Genomic_DNA"/>
</dbReference>
<accession>A0ABP7G2J7</accession>
<sequence length="167" mass="19788">MKNKIRSLMNSFGNNDCNNFEKTFTYLEEVGKILPYSKICFDLLKKLNFQTTNSELDSLILALHKIRFASNTNNYFYFYFPLVSHILYYKPMSEKEILKYLIDPNFANGTCKVEEMITVINGAMKYKLDENKNYLSKESQDWITNELPKLEKEVQREIDICKKELED</sequence>
<proteinExistence type="predicted"/>
<protein>
    <submittedName>
        <fullName evidence="1">Uncharacterized protein</fullName>
    </submittedName>
</protein>